<keyword evidence="2" id="KW-1185">Reference proteome</keyword>
<reference evidence="1 2" key="1">
    <citation type="submission" date="2021-01" db="EMBL/GenBank/DDBJ databases">
        <title>Actinoplanes sp. nov. LDG1-01 isolated from lichen.</title>
        <authorList>
            <person name="Saeng-In P."/>
            <person name="Phongsopitanun W."/>
            <person name="Kanchanasin P."/>
            <person name="Yuki M."/>
            <person name="Kudo T."/>
            <person name="Ohkuma M."/>
            <person name="Tanasupawat S."/>
        </authorList>
    </citation>
    <scope>NUCLEOTIDE SEQUENCE [LARGE SCALE GENOMIC DNA]</scope>
    <source>
        <strain evidence="1 2">LDG1-01</strain>
    </source>
</reference>
<name>A0ABS1VHT5_9ACTN</name>
<comment type="caution">
    <text evidence="1">The sequence shown here is derived from an EMBL/GenBank/DDBJ whole genome shotgun (WGS) entry which is preliminary data.</text>
</comment>
<proteinExistence type="predicted"/>
<evidence type="ECO:0000313" key="2">
    <source>
        <dbReference type="Proteomes" id="UP000598996"/>
    </source>
</evidence>
<gene>
    <name evidence="1" type="ORF">JKJ07_08080</name>
</gene>
<evidence type="ECO:0000313" key="1">
    <source>
        <dbReference type="EMBL" id="MBL7254267.1"/>
    </source>
</evidence>
<dbReference type="RefSeq" id="WP_202990594.1">
    <property type="nucleotide sequence ID" value="NZ_JAENHO010000002.1"/>
</dbReference>
<organism evidence="1 2">
    <name type="scientific">Paractinoplanes lichenicola</name>
    <dbReference type="NCBI Taxonomy" id="2802976"/>
    <lineage>
        <taxon>Bacteria</taxon>
        <taxon>Bacillati</taxon>
        <taxon>Actinomycetota</taxon>
        <taxon>Actinomycetes</taxon>
        <taxon>Micromonosporales</taxon>
        <taxon>Micromonosporaceae</taxon>
        <taxon>Paractinoplanes</taxon>
    </lineage>
</organism>
<protein>
    <recommendedName>
        <fullName evidence="3">Phage tail protein</fullName>
    </recommendedName>
</protein>
<sequence>MTASFLAGLLDRSAARIAELSADARFFNRQEIATIADVWDNNTMSLFHALPDPARARAALAWMGHGRPARRLWMAGQPELLSETDQAGIVPGELPDVRVGCLRVEQAGPALRGHLKLSRAGVTVLELSLDDVHDARFDSEDTVGAAVSLDDGVEVRLGSSGPRSPFWKRKRVFRGLAADWGKAIFRQQRPAASLDDHVTLASFGGPDSPVLVNSAVRNASGGWEARAAELPPTGRFRLTVEERRIRVGR</sequence>
<accession>A0ABS1VHT5</accession>
<dbReference type="Proteomes" id="UP000598996">
    <property type="component" value="Unassembled WGS sequence"/>
</dbReference>
<evidence type="ECO:0008006" key="3">
    <source>
        <dbReference type="Google" id="ProtNLM"/>
    </source>
</evidence>
<dbReference type="EMBL" id="JAENHO010000002">
    <property type="protein sequence ID" value="MBL7254267.1"/>
    <property type="molecule type" value="Genomic_DNA"/>
</dbReference>